<feature type="region of interest" description="Disordered" evidence="2">
    <location>
        <begin position="988"/>
        <end position="1094"/>
    </location>
</feature>
<dbReference type="PANTHER" id="PTHR35153">
    <property type="entry name" value="COILED-COIL DOMAIN-CONTAINING PROTEIN 154"/>
    <property type="match status" value="1"/>
</dbReference>
<dbReference type="Pfam" id="PF15450">
    <property type="entry name" value="CCDC154"/>
    <property type="match status" value="2"/>
</dbReference>
<sequence length="1094" mass="124349">VSHAVSGFRSDLDLITRTPIKLGNLAFDTLQTIWRTCGTKVTCMHFLKEGKSYKLLLANRHVRTSNSCPFTFRPSGQNSFPTKYDHLPAIHGESPRSPDGTLVPLRSNRKGSPMYAHRKDGIDDTEERVRQLEMRLTVSEKSNRALLEEVLRLQNDLRNTSRRSEDVLREERESRQQLSEAIKISNDLISQLSVRIKETEEKIEDEKDTLATLFSHTKNVEKSVVVSQQEIHQRRDAQQLKLQELKAELNETKSSRSQLEQVTYTLTEEVRSLKNRVETQQAEFSNMLSDVRNRARKLEDEGRTHLESMRKQSEMHSMSDIGNTQLRGQVETRLSELRDVLMDLRGKHETEQSERRNLEKMMQAKINELTGQLSEQSRKREENMHTVDMVMREKEHAAQAEKLQLSAKMSGTVEDVNKRLAAKEMKIREDIQAKYQQLEKLVHKEQASRKEYERLSRDEADRKWQSLKKALEEELLHLKEAITIHEVGTQREISSVNNKLQIATSTLQQAIGGVSQTISSNTEKMRRELKEMLNEQQQGSTRALSDMDARMTAVKQRINNMEDMLDAKVSSASQTMSERLNERLEAITKWQDATGDTLRELGRSVQTIPQDIYQLDEKFKLLKSDMDSRTSSESDARSREMEELRQEVLTLKARLDRQPKPASLQDIESVNVGVRKLADNLQTVKTVLGMKIQSEQKLRITGLEDLQAQINQLKILSGSSLKYDPPHRSQMDDLDTGLGWDDLGSMGTYPNTPQSEDRSRQRMTDASRPSQQPIIEEREEESPFESKGLKNMNIPSPSPKAVDEAVNESPRFGGKPDTSRQTPGNVTPDNWKTTPRGDIKSPEAGQSGKKTPQTGRSEGTKTPNNGKKSPGHRSQGNRTPGNRGQGNQSPGNQTPTNAQGNTPRNQDSGLDDRGEEVEHLQKQIDDIKRAIEPMVGRSHPLFVKDDDRGRNRGNSPEGVNNWGVYNAYKWLMWKSKLMYKLWEVRARQQTADRHPTPIVSPKPKSPVEKTLVESPRNKGNLSSKHSARLSPKGTNNSAGNANAGSESRKSTPTRSRNPSMTSVKSAAGNSDDVDKKYECNEVFKDEPRQDYDRF</sequence>
<feature type="coiled-coil region" evidence="1">
    <location>
        <begin position="421"/>
        <end position="458"/>
    </location>
</feature>
<protein>
    <submittedName>
        <fullName evidence="3">CC154-like protein</fullName>
    </submittedName>
</protein>
<evidence type="ECO:0000256" key="1">
    <source>
        <dbReference type="SAM" id="Coils"/>
    </source>
</evidence>
<evidence type="ECO:0000256" key="2">
    <source>
        <dbReference type="SAM" id="MobiDB-lite"/>
    </source>
</evidence>
<dbReference type="Proteomes" id="UP001164746">
    <property type="component" value="Chromosome 2"/>
</dbReference>
<proteinExistence type="predicted"/>
<feature type="compositionally biased region" description="Basic and acidic residues" evidence="2">
    <location>
        <begin position="755"/>
        <end position="765"/>
    </location>
</feature>
<feature type="non-terminal residue" evidence="3">
    <location>
        <position position="1094"/>
    </location>
</feature>
<feature type="coiled-coil region" evidence="1">
    <location>
        <begin position="334"/>
        <end position="368"/>
    </location>
</feature>
<organism evidence="3 4">
    <name type="scientific">Mya arenaria</name>
    <name type="common">Soft-shell clam</name>
    <dbReference type="NCBI Taxonomy" id="6604"/>
    <lineage>
        <taxon>Eukaryota</taxon>
        <taxon>Metazoa</taxon>
        <taxon>Spiralia</taxon>
        <taxon>Lophotrochozoa</taxon>
        <taxon>Mollusca</taxon>
        <taxon>Bivalvia</taxon>
        <taxon>Autobranchia</taxon>
        <taxon>Heteroconchia</taxon>
        <taxon>Euheterodonta</taxon>
        <taxon>Imparidentia</taxon>
        <taxon>Neoheterodontei</taxon>
        <taxon>Myida</taxon>
        <taxon>Myoidea</taxon>
        <taxon>Myidae</taxon>
        <taxon>Mya</taxon>
    </lineage>
</organism>
<dbReference type="InterPro" id="IPR029512">
    <property type="entry name" value="CCDC154"/>
</dbReference>
<evidence type="ECO:0000313" key="4">
    <source>
        <dbReference type="Proteomes" id="UP001164746"/>
    </source>
</evidence>
<feature type="compositionally biased region" description="Low complexity" evidence="2">
    <location>
        <begin position="1033"/>
        <end position="1045"/>
    </location>
</feature>
<keyword evidence="1" id="KW-0175">Coiled coil</keyword>
<keyword evidence="4" id="KW-1185">Reference proteome</keyword>
<feature type="region of interest" description="Disordered" evidence="2">
    <location>
        <begin position="91"/>
        <end position="118"/>
    </location>
</feature>
<gene>
    <name evidence="3" type="ORF">MAR_029468</name>
</gene>
<feature type="compositionally biased region" description="Basic and acidic residues" evidence="2">
    <location>
        <begin position="1072"/>
        <end position="1094"/>
    </location>
</feature>
<reference evidence="3" key="1">
    <citation type="submission" date="2022-11" db="EMBL/GenBank/DDBJ databases">
        <title>Centuries of genome instability and evolution in soft-shell clam transmissible cancer (bioRxiv).</title>
        <authorList>
            <person name="Hart S.F.M."/>
            <person name="Yonemitsu M.A."/>
            <person name="Giersch R.M."/>
            <person name="Beal B.F."/>
            <person name="Arriagada G."/>
            <person name="Davis B.W."/>
            <person name="Ostrander E.A."/>
            <person name="Goff S.P."/>
            <person name="Metzger M.J."/>
        </authorList>
    </citation>
    <scope>NUCLEOTIDE SEQUENCE</scope>
    <source>
        <strain evidence="3">MELC-2E11</strain>
        <tissue evidence="3">Siphon/mantle</tissue>
    </source>
</reference>
<feature type="coiled-coil region" evidence="1">
    <location>
        <begin position="189"/>
        <end position="301"/>
    </location>
</feature>
<feature type="compositionally biased region" description="Polar residues" evidence="2">
    <location>
        <begin position="819"/>
        <end position="833"/>
    </location>
</feature>
<feature type="compositionally biased region" description="Polar residues" evidence="2">
    <location>
        <begin position="848"/>
        <end position="908"/>
    </location>
</feature>
<feature type="region of interest" description="Disordered" evidence="2">
    <location>
        <begin position="719"/>
        <end position="961"/>
    </location>
</feature>
<name>A0ABY7DL13_MYAAR</name>
<feature type="compositionally biased region" description="Basic and acidic residues" evidence="2">
    <location>
        <begin position="910"/>
        <end position="931"/>
    </location>
</feature>
<accession>A0ABY7DL13</accession>
<dbReference type="EMBL" id="CP111013">
    <property type="protein sequence ID" value="WAQ96778.1"/>
    <property type="molecule type" value="Genomic_DNA"/>
</dbReference>
<dbReference type="PANTHER" id="PTHR35153:SF1">
    <property type="entry name" value="COILED-COIL DOMAIN-CONTAINING PROTEIN 154"/>
    <property type="match status" value="1"/>
</dbReference>
<feature type="coiled-coil region" evidence="1">
    <location>
        <begin position="122"/>
        <end position="163"/>
    </location>
</feature>
<evidence type="ECO:0000313" key="3">
    <source>
        <dbReference type="EMBL" id="WAQ96778.1"/>
    </source>
</evidence>
<feature type="compositionally biased region" description="Polar residues" evidence="2">
    <location>
        <begin position="1050"/>
        <end position="1068"/>
    </location>
</feature>